<dbReference type="PANTHER" id="PTHR42928:SF5">
    <property type="entry name" value="BLR1237 PROTEIN"/>
    <property type="match status" value="1"/>
</dbReference>
<comment type="caution">
    <text evidence="3">The sequence shown here is derived from an EMBL/GenBank/DDBJ whole genome shotgun (WGS) entry which is preliminary data.</text>
</comment>
<dbReference type="Gene3D" id="3.40.190.150">
    <property type="entry name" value="Bordetella uptake gene, domain 1"/>
    <property type="match status" value="1"/>
</dbReference>
<dbReference type="SUPFAM" id="SSF53850">
    <property type="entry name" value="Periplasmic binding protein-like II"/>
    <property type="match status" value="1"/>
</dbReference>
<accession>A0A9X2XCC5</accession>
<dbReference type="Proteomes" id="UP001149009">
    <property type="component" value="Unassembled WGS sequence"/>
</dbReference>
<proteinExistence type="inferred from homology"/>
<feature type="chain" id="PRO_5040898226" evidence="2">
    <location>
        <begin position="24"/>
        <end position="320"/>
    </location>
</feature>
<dbReference type="PIRSF" id="PIRSF017082">
    <property type="entry name" value="YflP"/>
    <property type="match status" value="1"/>
</dbReference>
<feature type="signal peptide" evidence="2">
    <location>
        <begin position="1"/>
        <end position="23"/>
    </location>
</feature>
<dbReference type="Gene3D" id="3.40.190.10">
    <property type="entry name" value="Periplasmic binding protein-like II"/>
    <property type="match status" value="1"/>
</dbReference>
<dbReference type="RefSeq" id="WP_261517226.1">
    <property type="nucleotide sequence ID" value="NZ_JAODNV010000036.1"/>
</dbReference>
<keyword evidence="4" id="KW-1185">Reference proteome</keyword>
<evidence type="ECO:0000313" key="3">
    <source>
        <dbReference type="EMBL" id="MCT8992281.1"/>
    </source>
</evidence>
<name>A0A9X2XCC5_9HYPH</name>
<comment type="similarity">
    <text evidence="1">Belongs to the UPF0065 (bug) family.</text>
</comment>
<sequence>MKVWKTLAGGALAMVLSVGAVVAQSYPDRPITLIVPWGAGGGSDATARIVAQLLEAELGQPINVINRPGGGSVIGHTEISTATPDGYTLGNITTELSMFHWLDQTELSYKDFTPIGLYNADFGGFFVAANSPYKTLQDLVDAIRADSGSIPAGGANTGGVNHLSYAALVQAAGGDKVFWVPSEGAAPALQLLTSGAIQVAVVQFPEAKALMDAGEIRALATLDTKRNPSFPDVPTVAEASDVNVSMSGWRGLAAPKGLPDDIRAKLVAALEKVVASDQYSEFMAARQFSPAWAGGDDFTTYLADRDASFGEALKAVGLAK</sequence>
<dbReference type="AlphaFoldDB" id="A0A9X2XCC5"/>
<dbReference type="InterPro" id="IPR005064">
    <property type="entry name" value="BUG"/>
</dbReference>
<reference evidence="3" key="1">
    <citation type="submission" date="2022-08" db="EMBL/GenBank/DDBJ databases">
        <title>Chelativorans sichuanense sp. nov., a paraffin oil-degrading bacterium isolated from a mixture of oil-based drill cuttings and paddy soil.</title>
        <authorList>
            <person name="Yu J."/>
            <person name="Liu H."/>
            <person name="Chen Q."/>
        </authorList>
    </citation>
    <scope>NUCLEOTIDE SEQUENCE</scope>
    <source>
        <strain evidence="3">SCAU 2101</strain>
    </source>
</reference>
<gene>
    <name evidence="3" type="ORF">NYR54_18715</name>
</gene>
<protein>
    <submittedName>
        <fullName evidence="3">Tripartite tricarboxylate transporter substrate binding protein</fullName>
    </submittedName>
</protein>
<evidence type="ECO:0000256" key="1">
    <source>
        <dbReference type="ARBA" id="ARBA00006987"/>
    </source>
</evidence>
<dbReference type="Pfam" id="PF03401">
    <property type="entry name" value="TctC"/>
    <property type="match status" value="1"/>
</dbReference>
<evidence type="ECO:0000256" key="2">
    <source>
        <dbReference type="SAM" id="SignalP"/>
    </source>
</evidence>
<dbReference type="CDD" id="cd07012">
    <property type="entry name" value="PBP2_Bug_TTT"/>
    <property type="match status" value="1"/>
</dbReference>
<dbReference type="PANTHER" id="PTHR42928">
    <property type="entry name" value="TRICARBOXYLATE-BINDING PROTEIN"/>
    <property type="match status" value="1"/>
</dbReference>
<organism evidence="3 4">
    <name type="scientific">Chelativorans petroleitrophicus</name>
    <dbReference type="NCBI Taxonomy" id="2975484"/>
    <lineage>
        <taxon>Bacteria</taxon>
        <taxon>Pseudomonadati</taxon>
        <taxon>Pseudomonadota</taxon>
        <taxon>Alphaproteobacteria</taxon>
        <taxon>Hyphomicrobiales</taxon>
        <taxon>Phyllobacteriaceae</taxon>
        <taxon>Chelativorans</taxon>
    </lineage>
</organism>
<keyword evidence="2" id="KW-0732">Signal</keyword>
<evidence type="ECO:0000313" key="4">
    <source>
        <dbReference type="Proteomes" id="UP001149009"/>
    </source>
</evidence>
<dbReference type="EMBL" id="JAODNV010000036">
    <property type="protein sequence ID" value="MCT8992281.1"/>
    <property type="molecule type" value="Genomic_DNA"/>
</dbReference>
<dbReference type="InterPro" id="IPR042100">
    <property type="entry name" value="Bug_dom1"/>
</dbReference>